<evidence type="ECO:0000313" key="18">
    <source>
        <dbReference type="Proteomes" id="UP000054321"/>
    </source>
</evidence>
<evidence type="ECO:0000256" key="12">
    <source>
        <dbReference type="ARBA" id="ARBA00022989"/>
    </source>
</evidence>
<feature type="domain" description="TNase-like" evidence="16">
    <location>
        <begin position="77"/>
        <end position="237"/>
    </location>
</feature>
<dbReference type="GO" id="GO:0046872">
    <property type="term" value="F:metal ion binding"/>
    <property type="evidence" value="ECO:0007669"/>
    <property type="project" value="UniProtKB-KW"/>
</dbReference>
<dbReference type="Gene3D" id="2.40.50.90">
    <property type="match status" value="1"/>
</dbReference>
<dbReference type="Pfam" id="PF00565">
    <property type="entry name" value="SNase"/>
    <property type="match status" value="1"/>
</dbReference>
<evidence type="ECO:0000256" key="4">
    <source>
        <dbReference type="ARBA" id="ARBA00013404"/>
    </source>
</evidence>
<keyword evidence="12 15" id="KW-1133">Transmembrane helix</keyword>
<keyword evidence="7" id="KW-0540">Nuclease</keyword>
<keyword evidence="10" id="KW-0378">Hydrolase</keyword>
<evidence type="ECO:0000256" key="3">
    <source>
        <dbReference type="ARBA" id="ARBA00005435"/>
    </source>
</evidence>
<evidence type="ECO:0000256" key="13">
    <source>
        <dbReference type="ARBA" id="ARBA00023128"/>
    </source>
</evidence>
<dbReference type="InParanoid" id="A0A0C3HR40"/>
<dbReference type="GO" id="GO:0005739">
    <property type="term" value="C:mitochondrion"/>
    <property type="evidence" value="ECO:0007669"/>
    <property type="project" value="UniProtKB-SubCell"/>
</dbReference>
<accession>A0A0C3HR40</accession>
<comment type="similarity">
    <text evidence="3">Belongs to the LCL3 family.</text>
</comment>
<dbReference type="SUPFAM" id="SSF50199">
    <property type="entry name" value="Staphylococcal nuclease"/>
    <property type="match status" value="1"/>
</dbReference>
<name>A0A0C3HR40_OIDMZ</name>
<evidence type="ECO:0000259" key="16">
    <source>
        <dbReference type="PROSITE" id="PS50830"/>
    </source>
</evidence>
<keyword evidence="14 15" id="KW-0472">Membrane</keyword>
<sequence>MRWPPWSTEKDDDDKKVSGSWSNSLNATDWTHYTDPRTVVPTLLLTSAILVSVRIYSLYLRRIPDAGYIRPGFFRRRSVFGIVTRVGDGDNFHLFHTPGGRLAGWGWMPGRKIPEKGSNLKGKTIAIRLAGIDAPEAAHFGKPAQPYSGEALAWLRSYILHKRVRAYLYRRDQYDRVVATVWVRKNGMRKDVGREMLKNGLATIYEAKMGAEFGDFESKYRRTEKWAKWWKRGIWSGKAKDFESPREYKTRMAAGNETKRDK</sequence>
<dbReference type="FunCoup" id="A0A0C3HR40">
    <property type="interactions" value="15"/>
</dbReference>
<evidence type="ECO:0000256" key="15">
    <source>
        <dbReference type="SAM" id="Phobius"/>
    </source>
</evidence>
<evidence type="ECO:0000256" key="11">
    <source>
        <dbReference type="ARBA" id="ARBA00022837"/>
    </source>
</evidence>
<evidence type="ECO:0000256" key="1">
    <source>
        <dbReference type="ARBA" id="ARBA00004167"/>
    </source>
</evidence>
<keyword evidence="18" id="KW-1185">Reference proteome</keyword>
<evidence type="ECO:0000256" key="5">
    <source>
        <dbReference type="ARBA" id="ARBA00014651"/>
    </source>
</evidence>
<dbReference type="PROSITE" id="PS50830">
    <property type="entry name" value="TNASE_3"/>
    <property type="match status" value="1"/>
</dbReference>
<evidence type="ECO:0000256" key="14">
    <source>
        <dbReference type="ARBA" id="ARBA00023136"/>
    </source>
</evidence>
<organism evidence="17 18">
    <name type="scientific">Oidiodendron maius (strain Zn)</name>
    <dbReference type="NCBI Taxonomy" id="913774"/>
    <lineage>
        <taxon>Eukaryota</taxon>
        <taxon>Fungi</taxon>
        <taxon>Dikarya</taxon>
        <taxon>Ascomycota</taxon>
        <taxon>Pezizomycotina</taxon>
        <taxon>Leotiomycetes</taxon>
        <taxon>Leotiomycetes incertae sedis</taxon>
        <taxon>Myxotrichaceae</taxon>
        <taxon>Oidiodendron</taxon>
    </lineage>
</organism>
<dbReference type="Proteomes" id="UP000054321">
    <property type="component" value="Unassembled WGS sequence"/>
</dbReference>
<keyword evidence="6 15" id="KW-0812">Transmembrane</keyword>
<dbReference type="EMBL" id="KN832872">
    <property type="protein sequence ID" value="KIN04722.1"/>
    <property type="molecule type" value="Genomic_DNA"/>
</dbReference>
<protein>
    <recommendedName>
        <fullName evidence="4">Probable endonuclease LCL3</fullName>
    </recommendedName>
    <alternativeName>
        <fullName evidence="5">Probable endonuclease lcl3</fullName>
    </alternativeName>
</protein>
<evidence type="ECO:0000256" key="9">
    <source>
        <dbReference type="ARBA" id="ARBA00022759"/>
    </source>
</evidence>
<feature type="transmembrane region" description="Helical" evidence="15">
    <location>
        <begin position="39"/>
        <end position="60"/>
    </location>
</feature>
<dbReference type="GO" id="GO:0016020">
    <property type="term" value="C:membrane"/>
    <property type="evidence" value="ECO:0007669"/>
    <property type="project" value="UniProtKB-SubCell"/>
</dbReference>
<keyword evidence="13" id="KW-0496">Mitochondrion</keyword>
<dbReference type="HOGENOM" id="CLU_046484_0_1_1"/>
<dbReference type="AlphaFoldDB" id="A0A0C3HR40"/>
<evidence type="ECO:0000256" key="2">
    <source>
        <dbReference type="ARBA" id="ARBA00004173"/>
    </source>
</evidence>
<dbReference type="PANTHER" id="PTHR12302">
    <property type="entry name" value="EBNA2 BINDING PROTEIN P100"/>
    <property type="match status" value="1"/>
</dbReference>
<keyword evidence="9" id="KW-0255">Endonuclease</keyword>
<dbReference type="InterPro" id="IPR035437">
    <property type="entry name" value="SNase_OB-fold_sf"/>
</dbReference>
<reference evidence="18" key="2">
    <citation type="submission" date="2015-01" db="EMBL/GenBank/DDBJ databases">
        <title>Evolutionary Origins and Diversification of the Mycorrhizal Mutualists.</title>
        <authorList>
            <consortium name="DOE Joint Genome Institute"/>
            <consortium name="Mycorrhizal Genomics Consortium"/>
            <person name="Kohler A."/>
            <person name="Kuo A."/>
            <person name="Nagy L.G."/>
            <person name="Floudas D."/>
            <person name="Copeland A."/>
            <person name="Barry K.W."/>
            <person name="Cichocki N."/>
            <person name="Veneault-Fourrey C."/>
            <person name="LaButti K."/>
            <person name="Lindquist E.A."/>
            <person name="Lipzen A."/>
            <person name="Lundell T."/>
            <person name="Morin E."/>
            <person name="Murat C."/>
            <person name="Riley R."/>
            <person name="Ohm R."/>
            <person name="Sun H."/>
            <person name="Tunlid A."/>
            <person name="Henrissat B."/>
            <person name="Grigoriev I.V."/>
            <person name="Hibbett D.S."/>
            <person name="Martin F."/>
        </authorList>
    </citation>
    <scope>NUCLEOTIDE SEQUENCE [LARGE SCALE GENOMIC DNA]</scope>
    <source>
        <strain evidence="18">Zn</strain>
    </source>
</reference>
<dbReference type="GO" id="GO:0004519">
    <property type="term" value="F:endonuclease activity"/>
    <property type="evidence" value="ECO:0007669"/>
    <property type="project" value="UniProtKB-KW"/>
</dbReference>
<dbReference type="InterPro" id="IPR016071">
    <property type="entry name" value="Staphylococal_nuclease_OB-fold"/>
</dbReference>
<dbReference type="PANTHER" id="PTHR12302:SF3">
    <property type="entry name" value="SERINE_THREONINE-PROTEIN KINASE 31"/>
    <property type="match status" value="1"/>
</dbReference>
<dbReference type="OrthoDB" id="430293at2759"/>
<dbReference type="STRING" id="913774.A0A0C3HR40"/>
<evidence type="ECO:0000313" key="17">
    <source>
        <dbReference type="EMBL" id="KIN04722.1"/>
    </source>
</evidence>
<evidence type="ECO:0000256" key="10">
    <source>
        <dbReference type="ARBA" id="ARBA00022801"/>
    </source>
</evidence>
<keyword evidence="8" id="KW-0479">Metal-binding</keyword>
<gene>
    <name evidence="17" type="ORF">OIDMADRAFT_101628</name>
</gene>
<comment type="subcellular location">
    <subcellularLocation>
        <location evidence="1">Membrane</location>
        <topology evidence="1">Single-pass membrane protein</topology>
    </subcellularLocation>
    <subcellularLocation>
        <location evidence="2">Mitochondrion</location>
    </subcellularLocation>
</comment>
<keyword evidence="11" id="KW-0106">Calcium</keyword>
<dbReference type="SMART" id="SM00318">
    <property type="entry name" value="SNc"/>
    <property type="match status" value="1"/>
</dbReference>
<evidence type="ECO:0000256" key="8">
    <source>
        <dbReference type="ARBA" id="ARBA00022723"/>
    </source>
</evidence>
<dbReference type="GO" id="GO:0016787">
    <property type="term" value="F:hydrolase activity"/>
    <property type="evidence" value="ECO:0007669"/>
    <property type="project" value="UniProtKB-KW"/>
</dbReference>
<evidence type="ECO:0000256" key="6">
    <source>
        <dbReference type="ARBA" id="ARBA00022692"/>
    </source>
</evidence>
<evidence type="ECO:0000256" key="7">
    <source>
        <dbReference type="ARBA" id="ARBA00022722"/>
    </source>
</evidence>
<reference evidence="17 18" key="1">
    <citation type="submission" date="2014-04" db="EMBL/GenBank/DDBJ databases">
        <authorList>
            <consortium name="DOE Joint Genome Institute"/>
            <person name="Kuo A."/>
            <person name="Martino E."/>
            <person name="Perotto S."/>
            <person name="Kohler A."/>
            <person name="Nagy L.G."/>
            <person name="Floudas D."/>
            <person name="Copeland A."/>
            <person name="Barry K.W."/>
            <person name="Cichocki N."/>
            <person name="Veneault-Fourrey C."/>
            <person name="LaButti K."/>
            <person name="Lindquist E.A."/>
            <person name="Lipzen A."/>
            <person name="Lundell T."/>
            <person name="Morin E."/>
            <person name="Murat C."/>
            <person name="Sun H."/>
            <person name="Tunlid A."/>
            <person name="Henrissat B."/>
            <person name="Grigoriev I.V."/>
            <person name="Hibbett D.S."/>
            <person name="Martin F."/>
            <person name="Nordberg H.P."/>
            <person name="Cantor M.N."/>
            <person name="Hua S.X."/>
        </authorList>
    </citation>
    <scope>NUCLEOTIDE SEQUENCE [LARGE SCALE GENOMIC DNA]</scope>
    <source>
        <strain evidence="17 18">Zn</strain>
    </source>
</reference>
<proteinExistence type="inferred from homology"/>
<dbReference type="FunFam" id="2.40.50.90:FF:000029">
    <property type="entry name" value="Probable endonuclease lcl3"/>
    <property type="match status" value="1"/>
</dbReference>